<accession>A0ABQ0RGN9</accession>
<keyword evidence="2" id="KW-1185">Reference proteome</keyword>
<name>A0ABQ0RGN9_GLUNI</name>
<sequence length="211" mass="22991">MLFGYQRPDNVPGEYFDELGTPIAYGQRWDGHPADDSYSVTAHPQRFAPVQQVARALLSWMQEQFEVRCFDDPGLAAELRIPPDTVVSSVRILPVNSRCAPLGMILTTFPGVHLELGALYHAVFPTCGCDACDEHVPEMIEELEAQVGAAVSGTFGESLDIGAGRLVHRFVAKETGFSEQSGGLDDISPAQLAKAQAILPPNGAWEAWPRR</sequence>
<protein>
    <submittedName>
        <fullName evidence="1">Uncharacterized protein</fullName>
    </submittedName>
</protein>
<reference evidence="1 2" key="1">
    <citation type="submission" date="2019-06" db="EMBL/GenBank/DDBJ databases">
        <title>Whole genome shotgun sequence of Glutamicibacter nicotianae NBRC 14234.</title>
        <authorList>
            <person name="Hosoyama A."/>
            <person name="Uohara A."/>
            <person name="Ohji S."/>
            <person name="Ichikawa N."/>
        </authorList>
    </citation>
    <scope>NUCLEOTIDE SEQUENCE [LARGE SCALE GENOMIC DNA]</scope>
    <source>
        <strain evidence="1 2">NBRC 14234</strain>
    </source>
</reference>
<evidence type="ECO:0000313" key="2">
    <source>
        <dbReference type="Proteomes" id="UP000316242"/>
    </source>
</evidence>
<dbReference type="InterPro" id="IPR045773">
    <property type="entry name" value="DUF6226"/>
</dbReference>
<gene>
    <name evidence="1" type="ORF">ANI01nite_01200</name>
</gene>
<evidence type="ECO:0000313" key="1">
    <source>
        <dbReference type="EMBL" id="GEC10917.1"/>
    </source>
</evidence>
<comment type="caution">
    <text evidence="1">The sequence shown here is derived from an EMBL/GenBank/DDBJ whole genome shotgun (WGS) entry which is preliminary data.</text>
</comment>
<dbReference type="Pfam" id="PF19736">
    <property type="entry name" value="DUF6226"/>
    <property type="match status" value="1"/>
</dbReference>
<dbReference type="Proteomes" id="UP000316242">
    <property type="component" value="Unassembled WGS sequence"/>
</dbReference>
<proteinExistence type="predicted"/>
<dbReference type="EMBL" id="BJNE01000001">
    <property type="protein sequence ID" value="GEC10917.1"/>
    <property type="molecule type" value="Genomic_DNA"/>
</dbReference>
<dbReference type="RefSeq" id="WP_344696080.1">
    <property type="nucleotide sequence ID" value="NZ_BAAAWM010000001.1"/>
</dbReference>
<organism evidence="1 2">
    <name type="scientific">Glutamicibacter nicotianae</name>
    <name type="common">Arthrobacter nicotianae</name>
    <dbReference type="NCBI Taxonomy" id="37929"/>
    <lineage>
        <taxon>Bacteria</taxon>
        <taxon>Bacillati</taxon>
        <taxon>Actinomycetota</taxon>
        <taxon>Actinomycetes</taxon>
        <taxon>Micrococcales</taxon>
        <taxon>Micrococcaceae</taxon>
        <taxon>Glutamicibacter</taxon>
    </lineage>
</organism>